<reference evidence="2 3" key="1">
    <citation type="journal article" date="2019" name="Emerg. Microbes Infect.">
        <title>Comprehensive subspecies identification of 175 nontuberculous mycobacteria species based on 7547 genomic profiles.</title>
        <authorList>
            <person name="Matsumoto Y."/>
            <person name="Kinjo T."/>
            <person name="Motooka D."/>
            <person name="Nabeya D."/>
            <person name="Jung N."/>
            <person name="Uechi K."/>
            <person name="Horii T."/>
            <person name="Iida T."/>
            <person name="Fujita J."/>
            <person name="Nakamura S."/>
        </authorList>
    </citation>
    <scope>NUCLEOTIDE SEQUENCE [LARGE SCALE GENOMIC DNA]</scope>
    <source>
        <strain evidence="2 3">JCM 18439</strain>
    </source>
</reference>
<gene>
    <name evidence="2" type="ORF">MCEL_42160</name>
</gene>
<keyword evidence="3" id="KW-1185">Reference proteome</keyword>
<dbReference type="KEGG" id="mcee:MCEL_42160"/>
<organism evidence="2 3">
    <name type="scientific">Mycolicibacterium celeriflavum</name>
    <name type="common">Mycobacterium celeriflavum</name>
    <dbReference type="NCBI Taxonomy" id="1249101"/>
    <lineage>
        <taxon>Bacteria</taxon>
        <taxon>Bacillati</taxon>
        <taxon>Actinomycetota</taxon>
        <taxon>Actinomycetes</taxon>
        <taxon>Mycobacteriales</taxon>
        <taxon>Mycobacteriaceae</taxon>
        <taxon>Mycolicibacterium</taxon>
    </lineage>
</organism>
<name>A0A7I7RP09_MYCCF</name>
<feature type="region of interest" description="Disordered" evidence="1">
    <location>
        <begin position="1"/>
        <end position="22"/>
    </location>
</feature>
<evidence type="ECO:0000313" key="3">
    <source>
        <dbReference type="Proteomes" id="UP000466431"/>
    </source>
</evidence>
<dbReference type="EMBL" id="AP022591">
    <property type="protein sequence ID" value="BBY45921.1"/>
    <property type="molecule type" value="Genomic_DNA"/>
</dbReference>
<evidence type="ECO:0000256" key="1">
    <source>
        <dbReference type="SAM" id="MobiDB-lite"/>
    </source>
</evidence>
<dbReference type="Proteomes" id="UP000466431">
    <property type="component" value="Chromosome"/>
</dbReference>
<protein>
    <submittedName>
        <fullName evidence="2">Uncharacterized protein</fullName>
    </submittedName>
</protein>
<dbReference type="AlphaFoldDB" id="A0A7I7RP09"/>
<sequence>MLPKPPNSDAEIVNSGPKLDRYTARPNTATAMARYIGNLFGPPGADPTSGALPNCCVGAENWVVGCCAGGYPGLPGGPDG</sequence>
<accession>A0A7I7RP09</accession>
<evidence type="ECO:0000313" key="2">
    <source>
        <dbReference type="EMBL" id="BBY45921.1"/>
    </source>
</evidence>
<proteinExistence type="predicted"/>